<accession>A0AAI8VY95</accession>
<organism evidence="1 2">
    <name type="scientific">Anthostomella pinea</name>
    <dbReference type="NCBI Taxonomy" id="933095"/>
    <lineage>
        <taxon>Eukaryota</taxon>
        <taxon>Fungi</taxon>
        <taxon>Dikarya</taxon>
        <taxon>Ascomycota</taxon>
        <taxon>Pezizomycotina</taxon>
        <taxon>Sordariomycetes</taxon>
        <taxon>Xylariomycetidae</taxon>
        <taxon>Xylariales</taxon>
        <taxon>Xylariaceae</taxon>
        <taxon>Anthostomella</taxon>
    </lineage>
</organism>
<sequence length="503" mass="55005">MPAVIDTLLRQTGLDWLTQPSDFGATPRAVLGTGTGIISPPVCKPIQFTFHCGFSEEELVTSFVLAKKISWFHVYPNVFGAYEIPGAVPGVVPVSSPAPPSPPHNHEPQITDEAQNQIYWDYDSSLCALKHHPLAIKLERWLIKSHQAIFCDDSPDRRILPAFFHCEGSDNPQQAQQAGKVILAAMEEGIAVASDFIIIVPYTELKNWVETSWKTDTKLSTIRVTTSPATAPVLAPVSVTATLTALPLPPAPVVAAALPVVPAVVAAPAPAPAPGSVPAGALCPFPGYGQCLAGNLQRHRIQHLRQGGYLGCTQTFADSAELGEHLIRTHTSGTTPYGHEGSIAVFIMTRTYEVKCGFVASPQRLRVGFTRHRDALWVFGDIDLAGDITRQLPKQKMRRVLDDDGREIRVPTLALREALEWSCAILQLSPTKAHDVLMINQDKASGYHLNIAMGQSRIFGHREAFPEMVCKVLLYKHTTQDSNSQKQYANSNYTTARNALEEF</sequence>
<proteinExistence type="predicted"/>
<name>A0AAI8VY95_9PEZI</name>
<dbReference type="AlphaFoldDB" id="A0AAI8VY95"/>
<reference evidence="1" key="1">
    <citation type="submission" date="2023-10" db="EMBL/GenBank/DDBJ databases">
        <authorList>
            <person name="Hackl T."/>
        </authorList>
    </citation>
    <scope>NUCLEOTIDE SEQUENCE</scope>
</reference>
<evidence type="ECO:0000313" key="2">
    <source>
        <dbReference type="Proteomes" id="UP001295740"/>
    </source>
</evidence>
<evidence type="ECO:0000313" key="1">
    <source>
        <dbReference type="EMBL" id="CAJ2513299.1"/>
    </source>
</evidence>
<protein>
    <submittedName>
        <fullName evidence="1">Uu.00g014180.m01.CDS01</fullName>
    </submittedName>
</protein>
<dbReference type="Proteomes" id="UP001295740">
    <property type="component" value="Unassembled WGS sequence"/>
</dbReference>
<comment type="caution">
    <text evidence="1">The sequence shown here is derived from an EMBL/GenBank/DDBJ whole genome shotgun (WGS) entry which is preliminary data.</text>
</comment>
<dbReference type="Gene3D" id="3.40.50.300">
    <property type="entry name" value="P-loop containing nucleotide triphosphate hydrolases"/>
    <property type="match status" value="1"/>
</dbReference>
<gene>
    <name evidence="1" type="ORF">KHLLAP_LOCUS13767</name>
</gene>
<keyword evidence="2" id="KW-1185">Reference proteome</keyword>
<dbReference type="InterPro" id="IPR027417">
    <property type="entry name" value="P-loop_NTPase"/>
</dbReference>
<dbReference type="EMBL" id="CAUWAG010000020">
    <property type="protein sequence ID" value="CAJ2513299.1"/>
    <property type="molecule type" value="Genomic_DNA"/>
</dbReference>